<evidence type="ECO:0000313" key="10">
    <source>
        <dbReference type="Proteomes" id="UP001249959"/>
    </source>
</evidence>
<organism evidence="9 10">
    <name type="scientific">Aquirufa regiilacus</name>
    <dbReference type="NCBI Taxonomy" id="3024868"/>
    <lineage>
        <taxon>Bacteria</taxon>
        <taxon>Pseudomonadati</taxon>
        <taxon>Bacteroidota</taxon>
        <taxon>Cytophagia</taxon>
        <taxon>Cytophagales</taxon>
        <taxon>Flectobacillaceae</taxon>
        <taxon>Aquirufa</taxon>
    </lineage>
</organism>
<dbReference type="RefSeq" id="WP_315574997.1">
    <property type="nucleotide sequence ID" value="NZ_JARDXH010000001.1"/>
</dbReference>
<feature type="transmembrane region" description="Helical" evidence="7">
    <location>
        <begin position="204"/>
        <end position="225"/>
    </location>
</feature>
<evidence type="ECO:0000256" key="7">
    <source>
        <dbReference type="SAM" id="Phobius"/>
    </source>
</evidence>
<evidence type="ECO:0000313" key="9">
    <source>
        <dbReference type="EMBL" id="MDU0808843.1"/>
    </source>
</evidence>
<feature type="transmembrane region" description="Helical" evidence="7">
    <location>
        <begin position="156"/>
        <end position="176"/>
    </location>
</feature>
<protein>
    <submittedName>
        <fullName evidence="9">NADH-quinone oxidoreductase subunit M</fullName>
        <ecNumber evidence="9">1.6.5.-</ecNumber>
    </submittedName>
</protein>
<dbReference type="InterPro" id="IPR003918">
    <property type="entry name" value="NADH_UbQ_OxRdtase"/>
</dbReference>
<dbReference type="PANTHER" id="PTHR43507">
    <property type="entry name" value="NADH-UBIQUINONE OXIDOREDUCTASE CHAIN 4"/>
    <property type="match status" value="1"/>
</dbReference>
<proteinExistence type="inferred from homology"/>
<comment type="similarity">
    <text evidence="2">Belongs to the complex I subunit 4 family.</text>
</comment>
<feature type="transmembrane region" description="Helical" evidence="7">
    <location>
        <begin position="297"/>
        <end position="317"/>
    </location>
</feature>
<keyword evidence="10" id="KW-1185">Reference proteome</keyword>
<name>A0ABU3TSL9_9BACT</name>
<feature type="transmembrane region" description="Helical" evidence="7">
    <location>
        <begin position="265"/>
        <end position="285"/>
    </location>
</feature>
<dbReference type="EC" id="1.6.5.-" evidence="9"/>
<evidence type="ECO:0000256" key="5">
    <source>
        <dbReference type="ARBA" id="ARBA00023136"/>
    </source>
</evidence>
<dbReference type="EMBL" id="JAVNWW010000002">
    <property type="protein sequence ID" value="MDU0808843.1"/>
    <property type="molecule type" value="Genomic_DNA"/>
</dbReference>
<feature type="transmembrane region" description="Helical" evidence="7">
    <location>
        <begin position="24"/>
        <end position="45"/>
    </location>
</feature>
<evidence type="ECO:0000256" key="6">
    <source>
        <dbReference type="RuleBase" id="RU000320"/>
    </source>
</evidence>
<dbReference type="Pfam" id="PF00361">
    <property type="entry name" value="Proton_antipo_M"/>
    <property type="match status" value="1"/>
</dbReference>
<feature type="transmembrane region" description="Helical" evidence="7">
    <location>
        <begin position="124"/>
        <end position="144"/>
    </location>
</feature>
<reference evidence="9 10" key="1">
    <citation type="submission" date="2023-09" db="EMBL/GenBank/DDBJ databases">
        <title>Aquirufa genomes.</title>
        <authorList>
            <person name="Pitt A."/>
        </authorList>
    </citation>
    <scope>NUCLEOTIDE SEQUENCE [LARGE SCALE GENOMIC DNA]</scope>
    <source>
        <strain evidence="9 10">LEOWEIH-7C</strain>
    </source>
</reference>
<keyword evidence="3 6" id="KW-0812">Transmembrane</keyword>
<feature type="transmembrane region" description="Helical" evidence="7">
    <location>
        <begin position="66"/>
        <end position="89"/>
    </location>
</feature>
<keyword evidence="5 7" id="KW-0472">Membrane</keyword>
<dbReference type="Proteomes" id="UP001249959">
    <property type="component" value="Unassembled WGS sequence"/>
</dbReference>
<comment type="subcellular location">
    <subcellularLocation>
        <location evidence="1">Endomembrane system</location>
        <topology evidence="1">Multi-pass membrane protein</topology>
    </subcellularLocation>
    <subcellularLocation>
        <location evidence="6">Membrane</location>
        <topology evidence="6">Multi-pass membrane protein</topology>
    </subcellularLocation>
</comment>
<dbReference type="NCBIfam" id="TIGR01972">
    <property type="entry name" value="NDH_I_M"/>
    <property type="match status" value="1"/>
</dbReference>
<keyword evidence="4 7" id="KW-1133">Transmembrane helix</keyword>
<evidence type="ECO:0000259" key="8">
    <source>
        <dbReference type="Pfam" id="PF00361"/>
    </source>
</evidence>
<dbReference type="PANTHER" id="PTHR43507:SF1">
    <property type="entry name" value="NADH-UBIQUINONE OXIDOREDUCTASE CHAIN 4"/>
    <property type="match status" value="1"/>
</dbReference>
<feature type="transmembrane region" description="Helical" evidence="7">
    <location>
        <begin position="101"/>
        <end position="119"/>
    </location>
</feature>
<dbReference type="InterPro" id="IPR001750">
    <property type="entry name" value="ND/Mrp_TM"/>
</dbReference>
<comment type="caution">
    <text evidence="9">The sequence shown here is derived from an EMBL/GenBank/DDBJ whole genome shotgun (WGS) entry which is preliminary data.</text>
</comment>
<sequence length="481" mass="52240">MLLLFILLFPLVMGAGLMLAKPSKPFAIALAGSILEAIAIAYALCPAESAGLQFSQAWIPEAGISFTLWIDGINGILIGLTGLLVPFIIGSTNNSDKSENASYLGLILAMQTALLGAFLAKDAFLFYFFFEASLLPIYFLAAQYGGENRTAITFKFFVYTLFGSLFLLIALIYVYLRTPGETHSADIETLYLTARNLSAEHQGFLFLAFFIAFAIKMPVFPFHTWQPDTYTTSPVQGSMLLGGIMLKMGTYGMIRLVIPMFPLGIAQWGLTVSILSIIGIIYGSVIAIQQKDAKRLLAYSSFAHVGLMAAGIMTQSVDGIQGALYQMLSHGINLVGLFFVIEVIERRTKTRELAQLGGITQSSYVLTVAFIVLSLGSVALPLTNGFIGEFLLLKSVFDQEMYLGIISGITIILGAVYTLRLIQKSIFGNVSKVTKDFEDLVLGEKLVLIPLILLVILGGLFPQFVLSFSAASVEKLVALLN</sequence>
<accession>A0ABU3TSL9</accession>
<feature type="transmembrane region" description="Helical" evidence="7">
    <location>
        <begin position="323"/>
        <end position="344"/>
    </location>
</feature>
<evidence type="ECO:0000256" key="1">
    <source>
        <dbReference type="ARBA" id="ARBA00004127"/>
    </source>
</evidence>
<dbReference type="InterPro" id="IPR010227">
    <property type="entry name" value="NADH_Q_OxRdtase_chainM/4"/>
</dbReference>
<feature type="domain" description="NADH:quinone oxidoreductase/Mrp antiporter transmembrane" evidence="8">
    <location>
        <begin position="120"/>
        <end position="410"/>
    </location>
</feature>
<dbReference type="PRINTS" id="PR01437">
    <property type="entry name" value="NUOXDRDTASE4"/>
</dbReference>
<evidence type="ECO:0000256" key="3">
    <source>
        <dbReference type="ARBA" id="ARBA00022692"/>
    </source>
</evidence>
<evidence type="ECO:0000256" key="2">
    <source>
        <dbReference type="ARBA" id="ARBA00009025"/>
    </source>
</evidence>
<feature type="transmembrane region" description="Helical" evidence="7">
    <location>
        <begin position="402"/>
        <end position="422"/>
    </location>
</feature>
<feature type="transmembrane region" description="Helical" evidence="7">
    <location>
        <begin position="364"/>
        <end position="382"/>
    </location>
</feature>
<gene>
    <name evidence="9" type="ORF">PQG45_07330</name>
</gene>
<feature type="transmembrane region" description="Helical" evidence="7">
    <location>
        <begin position="446"/>
        <end position="471"/>
    </location>
</feature>
<dbReference type="GO" id="GO:0016491">
    <property type="term" value="F:oxidoreductase activity"/>
    <property type="evidence" value="ECO:0007669"/>
    <property type="project" value="UniProtKB-KW"/>
</dbReference>
<keyword evidence="9" id="KW-0560">Oxidoreductase</keyword>
<evidence type="ECO:0000256" key="4">
    <source>
        <dbReference type="ARBA" id="ARBA00022989"/>
    </source>
</evidence>